<dbReference type="PROSITE" id="PS50977">
    <property type="entry name" value="HTH_TETR_2"/>
    <property type="match status" value="1"/>
</dbReference>
<dbReference type="SUPFAM" id="SSF46689">
    <property type="entry name" value="Homeodomain-like"/>
    <property type="match status" value="1"/>
</dbReference>
<dbReference type="PROSITE" id="PS01081">
    <property type="entry name" value="HTH_TETR_1"/>
    <property type="match status" value="1"/>
</dbReference>
<dbReference type="Proteomes" id="UP001500689">
    <property type="component" value="Unassembled WGS sequence"/>
</dbReference>
<dbReference type="Pfam" id="PF00440">
    <property type="entry name" value="TetR_N"/>
    <property type="match status" value="1"/>
</dbReference>
<evidence type="ECO:0000259" key="5">
    <source>
        <dbReference type="PROSITE" id="PS50977"/>
    </source>
</evidence>
<proteinExistence type="predicted"/>
<comment type="caution">
    <text evidence="6">The sequence shown here is derived from an EMBL/GenBank/DDBJ whole genome shotgun (WGS) entry which is preliminary data.</text>
</comment>
<keyword evidence="2 4" id="KW-0238">DNA-binding</keyword>
<feature type="DNA-binding region" description="H-T-H motif" evidence="4">
    <location>
        <begin position="38"/>
        <end position="57"/>
    </location>
</feature>
<dbReference type="RefSeq" id="WP_344868531.1">
    <property type="nucleotide sequence ID" value="NZ_BAAAZN010000027.1"/>
</dbReference>
<dbReference type="Pfam" id="PF17754">
    <property type="entry name" value="TetR_C_14"/>
    <property type="match status" value="1"/>
</dbReference>
<sequence>MEKTTPPTLWDRSRLIAVQTILDVAVRLFLEQGYEQTTIAQITREAGISPRSLFRYFGSKEDLVCGEQEALGELLRATVSGQRGEVSAWEALRAGFLAIMTANHSLERTYELTTLIFTTPSLHASYLTKRLRWQKDLLPCIQSRMGLAEDEHDPRASAIIATAFACLDTATEIWIAGNRKADPVALYDRCVAAVRDADPPTV</sequence>
<dbReference type="PRINTS" id="PR00455">
    <property type="entry name" value="HTHTETR"/>
</dbReference>
<evidence type="ECO:0000256" key="4">
    <source>
        <dbReference type="PROSITE-ProRule" id="PRU00335"/>
    </source>
</evidence>
<evidence type="ECO:0000256" key="3">
    <source>
        <dbReference type="ARBA" id="ARBA00023163"/>
    </source>
</evidence>
<name>A0ABP6YEN0_9PSEU</name>
<dbReference type="Gene3D" id="1.10.10.60">
    <property type="entry name" value="Homeodomain-like"/>
    <property type="match status" value="1"/>
</dbReference>
<dbReference type="EMBL" id="BAAAZN010000027">
    <property type="protein sequence ID" value="GAA3582267.1"/>
    <property type="molecule type" value="Genomic_DNA"/>
</dbReference>
<dbReference type="PANTHER" id="PTHR30055">
    <property type="entry name" value="HTH-TYPE TRANSCRIPTIONAL REGULATOR RUTR"/>
    <property type="match status" value="1"/>
</dbReference>
<dbReference type="InterPro" id="IPR041347">
    <property type="entry name" value="MftR_C"/>
</dbReference>
<reference evidence="7" key="1">
    <citation type="journal article" date="2019" name="Int. J. Syst. Evol. Microbiol.">
        <title>The Global Catalogue of Microorganisms (GCM) 10K type strain sequencing project: providing services to taxonomists for standard genome sequencing and annotation.</title>
        <authorList>
            <consortium name="The Broad Institute Genomics Platform"/>
            <consortium name="The Broad Institute Genome Sequencing Center for Infectious Disease"/>
            <person name="Wu L."/>
            <person name="Ma J."/>
        </authorList>
    </citation>
    <scope>NUCLEOTIDE SEQUENCE [LARGE SCALE GENOMIC DNA]</scope>
    <source>
        <strain evidence="7">JCM 16898</strain>
    </source>
</reference>
<dbReference type="InterPro" id="IPR023772">
    <property type="entry name" value="DNA-bd_HTH_TetR-type_CS"/>
</dbReference>
<dbReference type="InterPro" id="IPR001647">
    <property type="entry name" value="HTH_TetR"/>
</dbReference>
<gene>
    <name evidence="6" type="ORF">GCM10022222_78810</name>
</gene>
<feature type="domain" description="HTH tetR-type" evidence="5">
    <location>
        <begin position="15"/>
        <end position="75"/>
    </location>
</feature>
<dbReference type="InterPro" id="IPR009057">
    <property type="entry name" value="Homeodomain-like_sf"/>
</dbReference>
<evidence type="ECO:0000313" key="7">
    <source>
        <dbReference type="Proteomes" id="UP001500689"/>
    </source>
</evidence>
<dbReference type="PANTHER" id="PTHR30055:SF234">
    <property type="entry name" value="HTH-TYPE TRANSCRIPTIONAL REGULATOR BETI"/>
    <property type="match status" value="1"/>
</dbReference>
<dbReference type="Gene3D" id="1.10.357.10">
    <property type="entry name" value="Tetracycline Repressor, domain 2"/>
    <property type="match status" value="1"/>
</dbReference>
<protein>
    <recommendedName>
        <fullName evidence="5">HTH tetR-type domain-containing protein</fullName>
    </recommendedName>
</protein>
<dbReference type="InterPro" id="IPR050109">
    <property type="entry name" value="HTH-type_TetR-like_transc_reg"/>
</dbReference>
<evidence type="ECO:0000256" key="1">
    <source>
        <dbReference type="ARBA" id="ARBA00023015"/>
    </source>
</evidence>
<keyword evidence="3" id="KW-0804">Transcription</keyword>
<organism evidence="6 7">
    <name type="scientific">Amycolatopsis ultiminotia</name>
    <dbReference type="NCBI Taxonomy" id="543629"/>
    <lineage>
        <taxon>Bacteria</taxon>
        <taxon>Bacillati</taxon>
        <taxon>Actinomycetota</taxon>
        <taxon>Actinomycetes</taxon>
        <taxon>Pseudonocardiales</taxon>
        <taxon>Pseudonocardiaceae</taxon>
        <taxon>Amycolatopsis</taxon>
    </lineage>
</organism>
<evidence type="ECO:0000313" key="6">
    <source>
        <dbReference type="EMBL" id="GAA3582267.1"/>
    </source>
</evidence>
<evidence type="ECO:0000256" key="2">
    <source>
        <dbReference type="ARBA" id="ARBA00023125"/>
    </source>
</evidence>
<keyword evidence="7" id="KW-1185">Reference proteome</keyword>
<accession>A0ABP6YEN0</accession>
<keyword evidence="1" id="KW-0805">Transcription regulation</keyword>